<accession>A0AAN8PFK4</accession>
<feature type="compositionally biased region" description="Polar residues" evidence="2">
    <location>
        <begin position="10"/>
        <end position="21"/>
    </location>
</feature>
<comment type="caution">
    <text evidence="3">The sequence shown here is derived from an EMBL/GenBank/DDBJ whole genome shotgun (WGS) entry which is preliminary data.</text>
</comment>
<name>A0AAN8PFK4_POLSC</name>
<dbReference type="Proteomes" id="UP001372834">
    <property type="component" value="Unassembled WGS sequence"/>
</dbReference>
<proteinExistence type="predicted"/>
<reference evidence="3 4" key="1">
    <citation type="submission" date="2023-10" db="EMBL/GenBank/DDBJ databases">
        <title>Genomes of two closely related lineages of the louse Polyplax serrata with different host specificities.</title>
        <authorList>
            <person name="Martinu J."/>
            <person name="Tarabai H."/>
            <person name="Stefka J."/>
            <person name="Hypsa V."/>
        </authorList>
    </citation>
    <scope>NUCLEOTIDE SEQUENCE [LARGE SCALE GENOMIC DNA]</scope>
    <source>
        <strain evidence="3">HR10_N</strain>
    </source>
</reference>
<protein>
    <recommendedName>
        <fullName evidence="5">Coiled-coil domain-containing protein 77</fullName>
    </recommendedName>
</protein>
<evidence type="ECO:0000256" key="2">
    <source>
        <dbReference type="SAM" id="MobiDB-lite"/>
    </source>
</evidence>
<dbReference type="PANTHER" id="PTHR22091">
    <property type="entry name" value="COILED-COIL DOMAIN-CONTAINING PROTEIN 77"/>
    <property type="match status" value="1"/>
</dbReference>
<feature type="coiled-coil region" evidence="1">
    <location>
        <begin position="380"/>
        <end position="430"/>
    </location>
</feature>
<feature type="coiled-coil region" evidence="1">
    <location>
        <begin position="44"/>
        <end position="88"/>
    </location>
</feature>
<dbReference type="GO" id="GO:0005813">
    <property type="term" value="C:centrosome"/>
    <property type="evidence" value="ECO:0007669"/>
    <property type="project" value="TreeGrafter"/>
</dbReference>
<organism evidence="3 4">
    <name type="scientific">Polyplax serrata</name>
    <name type="common">Common mouse louse</name>
    <dbReference type="NCBI Taxonomy" id="468196"/>
    <lineage>
        <taxon>Eukaryota</taxon>
        <taxon>Metazoa</taxon>
        <taxon>Ecdysozoa</taxon>
        <taxon>Arthropoda</taxon>
        <taxon>Hexapoda</taxon>
        <taxon>Insecta</taxon>
        <taxon>Pterygota</taxon>
        <taxon>Neoptera</taxon>
        <taxon>Paraneoptera</taxon>
        <taxon>Psocodea</taxon>
        <taxon>Troctomorpha</taxon>
        <taxon>Phthiraptera</taxon>
        <taxon>Anoplura</taxon>
        <taxon>Polyplacidae</taxon>
        <taxon>Polyplax</taxon>
    </lineage>
</organism>
<evidence type="ECO:0008006" key="5">
    <source>
        <dbReference type="Google" id="ProtNLM"/>
    </source>
</evidence>
<dbReference type="AlphaFoldDB" id="A0AAN8PFK4"/>
<gene>
    <name evidence="3" type="ORF">RUM43_011718</name>
</gene>
<dbReference type="PANTHER" id="PTHR22091:SF1">
    <property type="entry name" value="COILED-COIL DOMAIN-CONTAINING PROTEIN 77"/>
    <property type="match status" value="1"/>
</dbReference>
<feature type="region of interest" description="Disordered" evidence="2">
    <location>
        <begin position="1"/>
        <end position="21"/>
    </location>
</feature>
<evidence type="ECO:0000313" key="3">
    <source>
        <dbReference type="EMBL" id="KAK6621412.1"/>
    </source>
</evidence>
<dbReference type="InterPro" id="IPR037696">
    <property type="entry name" value="CCDC77"/>
</dbReference>
<evidence type="ECO:0000256" key="1">
    <source>
        <dbReference type="SAM" id="Coils"/>
    </source>
</evidence>
<dbReference type="EMBL" id="JAWJWE010000039">
    <property type="protein sequence ID" value="KAK6621412.1"/>
    <property type="molecule type" value="Genomic_DNA"/>
</dbReference>
<evidence type="ECO:0000313" key="4">
    <source>
        <dbReference type="Proteomes" id="UP001372834"/>
    </source>
</evidence>
<keyword evidence="1" id="KW-0175">Coiled coil</keyword>
<sequence length="452" mass="52910">MKNNEEPVKSLNSLKPTSDSNLLKDTMHPSWFTQRLLGYYKHKAAKLEKEYNGLLEMVENVKSICDTSNELRSELNLRNEEVSKLQQLVGDLQIHLFCQREDNLKLTTENDQLKIQDYENKKKINLLLMVNGTTEKKYCHFITANVQGNFVAPQLPPKLKKMKEQKQKQLTKRIISSLENEQDSQAQLLTNQVLSSQLEYQKKISKQHIEMLLKEKELISQERKIEIGRLQQDVNFLGSKLKESQELMCQMAEKLIKSKCTHERDKTAWIEEKDKYLKTMERMRVRLGDEYTLSTPGSGNGKGRVCSENSIMREKILEKEKLATAYQQKALVLQQEVSQLQERAYICKRIFKEKTEKMATHVAYLKSKYDDLDRRRQLEAEGFHTDIRMLRERLKELEKKIDKAPGRLQANEQKELLVSARNTLNRAKQLESELSYMKSKIYALKCDTEILT</sequence>